<gene>
    <name evidence="2" type="primary">Contig11753.g12569</name>
    <name evidence="2" type="ORF">STYLEM_7468</name>
</gene>
<feature type="compositionally biased region" description="Polar residues" evidence="1">
    <location>
        <begin position="625"/>
        <end position="637"/>
    </location>
</feature>
<feature type="compositionally biased region" description="Low complexity" evidence="1">
    <location>
        <begin position="544"/>
        <end position="624"/>
    </location>
</feature>
<feature type="compositionally biased region" description="Polar residues" evidence="1">
    <location>
        <begin position="527"/>
        <end position="543"/>
    </location>
</feature>
<keyword evidence="3" id="KW-1185">Reference proteome</keyword>
<dbReference type="AlphaFoldDB" id="A0A078A8A6"/>
<organism evidence="2 3">
    <name type="scientific">Stylonychia lemnae</name>
    <name type="common">Ciliate</name>
    <dbReference type="NCBI Taxonomy" id="5949"/>
    <lineage>
        <taxon>Eukaryota</taxon>
        <taxon>Sar</taxon>
        <taxon>Alveolata</taxon>
        <taxon>Ciliophora</taxon>
        <taxon>Intramacronucleata</taxon>
        <taxon>Spirotrichea</taxon>
        <taxon>Stichotrichia</taxon>
        <taxon>Sporadotrichida</taxon>
        <taxon>Oxytrichidae</taxon>
        <taxon>Stylonychinae</taxon>
        <taxon>Stylonychia</taxon>
    </lineage>
</organism>
<reference evidence="2 3" key="1">
    <citation type="submission" date="2014-06" db="EMBL/GenBank/DDBJ databases">
        <authorList>
            <person name="Swart Estienne"/>
        </authorList>
    </citation>
    <scope>NUCLEOTIDE SEQUENCE [LARGE SCALE GENOMIC DNA]</scope>
    <source>
        <strain evidence="2 3">130c</strain>
    </source>
</reference>
<evidence type="ECO:0000313" key="3">
    <source>
        <dbReference type="Proteomes" id="UP000039865"/>
    </source>
</evidence>
<evidence type="ECO:0000313" key="2">
    <source>
        <dbReference type="EMBL" id="CDW78490.1"/>
    </source>
</evidence>
<dbReference type="EMBL" id="CCKQ01007146">
    <property type="protein sequence ID" value="CDW78490.1"/>
    <property type="molecule type" value="Genomic_DNA"/>
</dbReference>
<evidence type="ECO:0000256" key="1">
    <source>
        <dbReference type="SAM" id="MobiDB-lite"/>
    </source>
</evidence>
<proteinExistence type="predicted"/>
<sequence>MPNSFSQCSFQDSNGPYITALTDNPNYGIIILDKDSGQILNSYYEFDTSTSTIKSSKVPLGVKMLSNNQVIFILQDSYAVLIGSFIYSKNQLAITSTFYRSNGDSANQFQGKNLFVYYGSISYLYVAGSLQGNLAFSKHKLTDGTKDYLSKVANSNGLASQTFGVLSYYQDNSLSAVQLVGCGQNLGADSNDLALLYYQEILGGTLLLKSWLMDFTSKSKCIDIKLDSTKSTFLIFLENQAVYSGSVTLNSNTNPISLTQIRFTSSLTQTIYVRSGHFTDTSSYFVGSTSQINSISYSKQVGFISQFTQISCLDYIPTTLNQNVEIQTSFSYSLINGTPKIYNPALALYISSTQSITFKAVQGLKTINITQLNSQQLPATCLQKESLGIIIAPAFLNTYQYTVNSTTLRIIFNDFSYSITGCVDETWLYSAKLFDGSSLPDFVTFTKKSYGQGSYIEIYTQDNSTAGSLQINLEATISGILSKSINFKIVIIPLPSPPQLPINETANQTNQTTENNSAQTNNTNSEDATNTTDPGINNTDGGANNTNLTDITNNTTPQLNNTNSSVNLNNTNTTTDNTSSSYNQTSANQTANNTSSTNYTQTNSTGQNTTNSTQNQTIDNTTNSGGTTISDPGSNQSANITQQLLNLTEICPELSGRTDVNMRGPPFFITDLNQSYKVQVEENITIQFPLICNPTNKSYTQKLSQLLNSKISSFIQLKNQSIFASPKQADYGNYSLIISLDLDNQTQTANNQYLVILEVLKYPSY</sequence>
<name>A0A078A8A6_STYLE</name>
<protein>
    <submittedName>
        <fullName evidence="2">Uncharacterized protein</fullName>
    </submittedName>
</protein>
<accession>A0A078A8A6</accession>
<feature type="compositionally biased region" description="Low complexity" evidence="1">
    <location>
        <begin position="501"/>
        <end position="526"/>
    </location>
</feature>
<dbReference type="InParanoid" id="A0A078A8A6"/>
<dbReference type="Proteomes" id="UP000039865">
    <property type="component" value="Unassembled WGS sequence"/>
</dbReference>
<feature type="region of interest" description="Disordered" evidence="1">
    <location>
        <begin position="501"/>
        <end position="637"/>
    </location>
</feature>